<evidence type="ECO:0000313" key="2">
    <source>
        <dbReference type="EMBL" id="PDW04649.1"/>
    </source>
</evidence>
<organism evidence="2 3">
    <name type="scientific">Candidatus Viridilinea mediisalina</name>
    <dbReference type="NCBI Taxonomy" id="2024553"/>
    <lineage>
        <taxon>Bacteria</taxon>
        <taxon>Bacillati</taxon>
        <taxon>Chloroflexota</taxon>
        <taxon>Chloroflexia</taxon>
        <taxon>Chloroflexales</taxon>
        <taxon>Chloroflexineae</taxon>
        <taxon>Oscillochloridaceae</taxon>
        <taxon>Candidatus Viridilinea</taxon>
    </lineage>
</organism>
<dbReference type="PANTHER" id="PTHR47353:SF1">
    <property type="entry name" value="THIOREDOXIN-LIKE PROTEIN HCF164, CHLOROPLASTIC"/>
    <property type="match status" value="1"/>
</dbReference>
<dbReference type="Proteomes" id="UP000220527">
    <property type="component" value="Unassembled WGS sequence"/>
</dbReference>
<protein>
    <recommendedName>
        <fullName evidence="1">Thioredoxin domain-containing protein</fullName>
    </recommendedName>
</protein>
<feature type="domain" description="Thioredoxin" evidence="1">
    <location>
        <begin position="45"/>
        <end position="153"/>
    </location>
</feature>
<evidence type="ECO:0000259" key="1">
    <source>
        <dbReference type="PROSITE" id="PS51352"/>
    </source>
</evidence>
<reference evidence="3" key="1">
    <citation type="submission" date="2017-08" db="EMBL/GenBank/DDBJ databases">
        <authorList>
            <person name="Grouzdev D.S."/>
            <person name="Gaisin V.A."/>
            <person name="Rysina M.S."/>
            <person name="Gorlenko V.M."/>
        </authorList>
    </citation>
    <scope>NUCLEOTIDE SEQUENCE [LARGE SCALE GENOMIC DNA]</scope>
    <source>
        <strain evidence="3">Kir15-3F</strain>
    </source>
</reference>
<dbReference type="InterPro" id="IPR012336">
    <property type="entry name" value="Thioredoxin-like_fold"/>
</dbReference>
<dbReference type="InterPro" id="IPR013766">
    <property type="entry name" value="Thioredoxin_domain"/>
</dbReference>
<comment type="caution">
    <text evidence="2">The sequence shown here is derived from an EMBL/GenBank/DDBJ whole genome shotgun (WGS) entry which is preliminary data.</text>
</comment>
<dbReference type="RefSeq" id="WP_097642506.1">
    <property type="nucleotide sequence ID" value="NZ_NQWI01000006.1"/>
</dbReference>
<dbReference type="AlphaFoldDB" id="A0A2A6RP59"/>
<dbReference type="InterPro" id="IPR044241">
    <property type="entry name" value="TxlA/HCF164"/>
</dbReference>
<dbReference type="Pfam" id="PF13098">
    <property type="entry name" value="Thioredoxin_2"/>
    <property type="match status" value="1"/>
</dbReference>
<dbReference type="InterPro" id="IPR036249">
    <property type="entry name" value="Thioredoxin-like_sf"/>
</dbReference>
<dbReference type="PANTHER" id="PTHR47353">
    <property type="entry name" value="THIOREDOXIN-LIKE PROTEIN HCF164, CHLOROPLASTIC"/>
    <property type="match status" value="1"/>
</dbReference>
<proteinExistence type="predicted"/>
<dbReference type="SUPFAM" id="SSF52833">
    <property type="entry name" value="Thioredoxin-like"/>
    <property type="match status" value="1"/>
</dbReference>
<evidence type="ECO:0000313" key="3">
    <source>
        <dbReference type="Proteomes" id="UP000220527"/>
    </source>
</evidence>
<dbReference type="GO" id="GO:0016671">
    <property type="term" value="F:oxidoreductase activity, acting on a sulfur group of donors, disulfide as acceptor"/>
    <property type="evidence" value="ECO:0007669"/>
    <property type="project" value="TreeGrafter"/>
</dbReference>
<dbReference type="Gene3D" id="3.40.30.10">
    <property type="entry name" value="Glutaredoxin"/>
    <property type="match status" value="1"/>
</dbReference>
<dbReference type="PROSITE" id="PS51352">
    <property type="entry name" value="THIOREDOXIN_2"/>
    <property type="match status" value="1"/>
</dbReference>
<sequence>MTKPDPKSPVVRRRPHTLVFVGLFLAVVVVLTIKARLEPPTNVSLAVSDLAPTVQFAQAQAAGQPMLLFFHSDTCSSCTYMKATIGQVWPAYRQQIELVSINVYDQQNSDLLRTEGIRVVPTLVFIDQTGTRQVEVGTMRPEMLDQRLAGLAAGS</sequence>
<gene>
    <name evidence="2" type="ORF">CJ255_02410</name>
</gene>
<name>A0A2A6RP59_9CHLR</name>
<dbReference type="OrthoDB" id="9790390at2"/>
<accession>A0A2A6RP59</accession>
<dbReference type="EMBL" id="NQWI01000006">
    <property type="protein sequence ID" value="PDW04649.1"/>
    <property type="molecule type" value="Genomic_DNA"/>
</dbReference>
<keyword evidence="3" id="KW-1185">Reference proteome</keyword>